<organism evidence="4 5">
    <name type="scientific">Shewanella corallii</name>
    <dbReference type="NCBI Taxonomy" id="560080"/>
    <lineage>
        <taxon>Bacteria</taxon>
        <taxon>Pseudomonadati</taxon>
        <taxon>Pseudomonadota</taxon>
        <taxon>Gammaproteobacteria</taxon>
        <taxon>Alteromonadales</taxon>
        <taxon>Shewanellaceae</taxon>
        <taxon>Shewanella</taxon>
    </lineage>
</organism>
<dbReference type="Pfam" id="PF22352">
    <property type="entry name" value="K319L-like_PKD"/>
    <property type="match status" value="1"/>
</dbReference>
<dbReference type="Pfam" id="PF00932">
    <property type="entry name" value="LTD"/>
    <property type="match status" value="1"/>
</dbReference>
<evidence type="ECO:0000256" key="1">
    <source>
        <dbReference type="ARBA" id="ARBA00022729"/>
    </source>
</evidence>
<dbReference type="InterPro" id="IPR001322">
    <property type="entry name" value="Lamin_tail_dom"/>
</dbReference>
<dbReference type="InterPro" id="IPR032812">
    <property type="entry name" value="SbsA_Ig"/>
</dbReference>
<feature type="compositionally biased region" description="Polar residues" evidence="2">
    <location>
        <begin position="1"/>
        <end position="21"/>
    </location>
</feature>
<proteinExistence type="predicted"/>
<feature type="compositionally biased region" description="Polar residues" evidence="2">
    <location>
        <begin position="846"/>
        <end position="858"/>
    </location>
</feature>
<name>A0ABT0NBN0_9GAMM</name>
<evidence type="ECO:0000256" key="2">
    <source>
        <dbReference type="SAM" id="MobiDB-lite"/>
    </source>
</evidence>
<dbReference type="SUPFAM" id="SSF74853">
    <property type="entry name" value="Lamin A/C globular tail domain"/>
    <property type="match status" value="1"/>
</dbReference>
<dbReference type="Gene3D" id="2.60.40.1220">
    <property type="match status" value="1"/>
</dbReference>
<evidence type="ECO:0000313" key="5">
    <source>
        <dbReference type="Proteomes" id="UP001202831"/>
    </source>
</evidence>
<dbReference type="InterPro" id="IPR036415">
    <property type="entry name" value="Lamin_tail_dom_sf"/>
</dbReference>
<gene>
    <name evidence="4" type="ORF">L2725_19250</name>
</gene>
<feature type="region of interest" description="Disordered" evidence="2">
    <location>
        <begin position="1"/>
        <end position="24"/>
    </location>
</feature>
<protein>
    <submittedName>
        <fullName evidence="4">Ig-like domain-containing protein</fullName>
    </submittedName>
</protein>
<dbReference type="Gene3D" id="3.40.390.10">
    <property type="entry name" value="Collagenase (Catalytic Domain)"/>
    <property type="match status" value="1"/>
</dbReference>
<dbReference type="InterPro" id="IPR024079">
    <property type="entry name" value="MetalloPept_cat_dom_sf"/>
</dbReference>
<keyword evidence="5" id="KW-1185">Reference proteome</keyword>
<dbReference type="Proteomes" id="UP001202831">
    <property type="component" value="Unassembled WGS sequence"/>
</dbReference>
<evidence type="ECO:0000259" key="3">
    <source>
        <dbReference type="PROSITE" id="PS51841"/>
    </source>
</evidence>
<keyword evidence="1" id="KW-0732">Signal</keyword>
<dbReference type="SUPFAM" id="SSF55486">
    <property type="entry name" value="Metalloproteases ('zincins'), catalytic domain"/>
    <property type="match status" value="1"/>
</dbReference>
<dbReference type="EMBL" id="JAKIKT010000009">
    <property type="protein sequence ID" value="MCL2915882.1"/>
    <property type="molecule type" value="Genomic_DNA"/>
</dbReference>
<dbReference type="RefSeq" id="WP_249250447.1">
    <property type="nucleotide sequence ID" value="NZ_JAKIKT010000009.1"/>
</dbReference>
<feature type="domain" description="LTD" evidence="3">
    <location>
        <begin position="297"/>
        <end position="432"/>
    </location>
</feature>
<dbReference type="Pfam" id="PF17963">
    <property type="entry name" value="Big_9"/>
    <property type="match status" value="1"/>
</dbReference>
<feature type="region of interest" description="Disordered" evidence="2">
    <location>
        <begin position="833"/>
        <end position="863"/>
    </location>
</feature>
<dbReference type="Gene3D" id="2.60.40.3010">
    <property type="match status" value="1"/>
</dbReference>
<dbReference type="InterPro" id="IPR014755">
    <property type="entry name" value="Cu-Rt/internalin_Ig-like"/>
</dbReference>
<evidence type="ECO:0000313" key="4">
    <source>
        <dbReference type="EMBL" id="MCL2915882.1"/>
    </source>
</evidence>
<dbReference type="PROSITE" id="PS51841">
    <property type="entry name" value="LTD"/>
    <property type="match status" value="1"/>
</dbReference>
<comment type="caution">
    <text evidence="4">The sequence shown here is derived from an EMBL/GenBank/DDBJ whole genome shotgun (WGS) entry which is preliminary data.</text>
</comment>
<dbReference type="Pfam" id="PF13205">
    <property type="entry name" value="Big_5"/>
    <property type="match status" value="1"/>
</dbReference>
<accession>A0ABT0NBN0</accession>
<reference evidence="4 5" key="1">
    <citation type="submission" date="2022-01" db="EMBL/GenBank/DDBJ databases">
        <title>Whole genome-based taxonomy of the Shewanellaceae.</title>
        <authorList>
            <person name="Martin-Rodriguez A.J."/>
        </authorList>
    </citation>
    <scope>NUCLEOTIDE SEQUENCE [LARGE SCALE GENOMIC DNA]</scope>
    <source>
        <strain evidence="4 5">DSM 21332</strain>
    </source>
</reference>
<sequence length="877" mass="95917">MTLTGCLDSNESPEVSSNAPQTIDERTNTTLSVNAQDSDGGIVKYTWVQTAGPDISFIQDSASISFEVPEVTATTLLSFDVTVEDNDGATASTEVSTNIQHINRLPTADDLSFEVEFNNSLQFDLVATDPDGDELSGALAVEASNGQIEAIDGQPLSFTYLTNKDAIDSETLVFTITDQEDEIQINVDIKIIDTSAPVITGVSPADKATRVALTPAITLTFDDIMQAPQTASSQTCAGGIQLSADNFASCIEAELTSADNKTWTLTPKTSLMADTDYQLKTTGAVSNFHGTAMDTDSITTFTTEAVDLIITEVSASKYGSDNRWIELYNGTNRSVSLADYAVKAETFDLDAWAESGVQTFSLSDKTLAPGEYMVIQGRFGNGYWQSNVADSEQLILIGEASDNVRPLWYESGFVELLTANGNQTVDFVRFGESTDEPTSAGFWTDGSAPVLETQLGMSIVRDQSVRDSDSGNDWSTAFYMTPGGINDVSSCRDDLDEDGIPDCAEQPGTTFAGLPLYDWGARENVKDIFIEVDYMESDDPGITPHQRSLERVQEVFEARGYQVHFDVGDLYDQADGISPANMDLGGGNQVPFYQQTLFTSSAEAPSIGDHKVQHSDLRRKPIFHYMLMANSQQVDGAAGSSGYAEIYGNDFFISMGNWGFSLETEASRNTVINMQASTILHELGHNLGLYHGGEDGFNNKPNYLSSMNYLYQLQGLPSIGNREGDRYYRRFFYDNLNCNQAENTLVNGFDVAPEEFAMDYSDGLSMTLNENTLDETQGFGHTESGSVDFNCDGSYDNLVGPMDINGDGSIDELRDYNEWAILDLQFNRTWSGNVGGNEQRQRPRQETNVMNSDQQETISEPAPSQVLLDKIRGLNHD</sequence>